<sequence length="157" mass="17752">MTSMSKENNSEVKQAAPGTLGKLSVKERKSMFCRWIFSAGLGWNFETQQGPSVAFSMARALRKIYPNDDDYIKAMDNHFKYYNATPQMGNVILGATLAMEEQDGLKAYDSVQSLKTSLMGPLSGVGDSFFWFYCQLSWVRFPVTWLCRVMRPGQLFG</sequence>
<name>A0A401IRB2_9LACO</name>
<dbReference type="GO" id="GO:0005886">
    <property type="term" value="C:plasma membrane"/>
    <property type="evidence" value="ECO:0007669"/>
    <property type="project" value="TreeGrafter"/>
</dbReference>
<evidence type="ECO:0000313" key="1">
    <source>
        <dbReference type="EMBL" id="GBG94068.1"/>
    </source>
</evidence>
<dbReference type="InterPro" id="IPR050303">
    <property type="entry name" value="GatZ_KbaZ_carbometab"/>
</dbReference>
<dbReference type="EMBL" id="BFFP01000005">
    <property type="protein sequence ID" value="GBG94068.1"/>
    <property type="molecule type" value="Genomic_DNA"/>
</dbReference>
<dbReference type="PANTHER" id="PTHR32502">
    <property type="entry name" value="N-ACETYLGALACTOSAMINE PERMEASE II COMPONENT-RELATED"/>
    <property type="match status" value="1"/>
</dbReference>
<dbReference type="AlphaFoldDB" id="A0A401IRB2"/>
<organism evidence="1 2">
    <name type="scientific">Ligilactobacillus salitolerans</name>
    <dbReference type="NCBI Taxonomy" id="1808352"/>
    <lineage>
        <taxon>Bacteria</taxon>
        <taxon>Bacillati</taxon>
        <taxon>Bacillota</taxon>
        <taxon>Bacilli</taxon>
        <taxon>Lactobacillales</taxon>
        <taxon>Lactobacillaceae</taxon>
        <taxon>Ligilactobacillus</taxon>
    </lineage>
</organism>
<gene>
    <name evidence="1" type="ORF">LFYK43_05270</name>
</gene>
<dbReference type="GO" id="GO:0009401">
    <property type="term" value="P:phosphoenolpyruvate-dependent sugar phosphotransferase system"/>
    <property type="evidence" value="ECO:0007669"/>
    <property type="project" value="InterPro"/>
</dbReference>
<evidence type="ECO:0000313" key="2">
    <source>
        <dbReference type="Proteomes" id="UP000286848"/>
    </source>
</evidence>
<proteinExistence type="predicted"/>
<protein>
    <submittedName>
        <fullName evidence="1">Uncharacterized protein</fullName>
    </submittedName>
</protein>
<keyword evidence="2" id="KW-1185">Reference proteome</keyword>
<dbReference type="Proteomes" id="UP000286848">
    <property type="component" value="Unassembled WGS sequence"/>
</dbReference>
<reference evidence="1 2" key="1">
    <citation type="journal article" date="2019" name="Int. J. Syst. Evol. Microbiol.">
        <title>Lactobacillus salitolerans sp. nov., a novel lactic acid bacterium isolated from spent mushroom substrates.</title>
        <authorList>
            <person name="Tohno M."/>
            <person name="Tanizawa Y."/>
            <person name="Kojima Y."/>
            <person name="Sakamoto M."/>
            <person name="Nakamura Y."/>
            <person name="Ohkuma M."/>
            <person name="Kobayashi H."/>
        </authorList>
    </citation>
    <scope>NUCLEOTIDE SEQUENCE [LARGE SCALE GENOMIC DNA]</scope>
    <source>
        <strain evidence="1 2">YK43</strain>
    </source>
</reference>
<dbReference type="Pfam" id="PF03613">
    <property type="entry name" value="EIID-AGA"/>
    <property type="match status" value="1"/>
</dbReference>
<dbReference type="PROSITE" id="PS51108">
    <property type="entry name" value="PTS_EIID"/>
    <property type="match status" value="1"/>
</dbReference>
<comment type="caution">
    <text evidence="1">The sequence shown here is derived from an EMBL/GenBank/DDBJ whole genome shotgun (WGS) entry which is preliminary data.</text>
</comment>
<dbReference type="PANTHER" id="PTHR32502:SF23">
    <property type="entry name" value="TRANSPORT PROTEIN, PTS SYSTEM"/>
    <property type="match status" value="1"/>
</dbReference>
<dbReference type="InterPro" id="IPR004704">
    <property type="entry name" value="PTS_IID_man"/>
</dbReference>
<accession>A0A401IRB2</accession>